<proteinExistence type="predicted"/>
<dbReference type="EMBL" id="JACHEB010000002">
    <property type="protein sequence ID" value="MBB5327269.1"/>
    <property type="molecule type" value="Genomic_DNA"/>
</dbReference>
<comment type="caution">
    <text evidence="1">The sequence shown here is derived from an EMBL/GenBank/DDBJ whole genome shotgun (WGS) entry which is preliminary data.</text>
</comment>
<accession>A0A9X0QBE8</accession>
<evidence type="ECO:0000313" key="1">
    <source>
        <dbReference type="EMBL" id="MBB5327269.1"/>
    </source>
</evidence>
<sequence>MPTLRELGIGFIPTLRSAAASLPAPLNTRAILASTMSRTSRFPSFVGRAFDKNKVLIELKRTAWANSCYQSHNLCAFGDDVVVYMQKWQQAHQSEAPRRLMFVVTHVTPKKR</sequence>
<dbReference type="AlphaFoldDB" id="A0A9X0QBE8"/>
<evidence type="ECO:0000313" key="2">
    <source>
        <dbReference type="Proteomes" id="UP000535182"/>
    </source>
</evidence>
<keyword evidence="2" id="KW-1185">Reference proteome</keyword>
<organism evidence="1 2">
    <name type="scientific">Tunturiibacter gelidiferens</name>
    <dbReference type="NCBI Taxonomy" id="3069689"/>
    <lineage>
        <taxon>Bacteria</taxon>
        <taxon>Pseudomonadati</taxon>
        <taxon>Acidobacteriota</taxon>
        <taxon>Terriglobia</taxon>
        <taxon>Terriglobales</taxon>
        <taxon>Acidobacteriaceae</taxon>
        <taxon>Tunturiibacter</taxon>
    </lineage>
</organism>
<dbReference type="Proteomes" id="UP000535182">
    <property type="component" value="Unassembled WGS sequence"/>
</dbReference>
<protein>
    <submittedName>
        <fullName evidence="1">Uncharacterized protein</fullName>
    </submittedName>
</protein>
<reference evidence="1 2" key="1">
    <citation type="submission" date="2020-08" db="EMBL/GenBank/DDBJ databases">
        <title>Genomic Encyclopedia of Type Strains, Phase IV (KMG-V): Genome sequencing to study the core and pangenomes of soil and plant-associated prokaryotes.</title>
        <authorList>
            <person name="Whitman W."/>
        </authorList>
    </citation>
    <scope>NUCLEOTIDE SEQUENCE [LARGE SCALE GENOMIC DNA]</scope>
    <source>
        <strain evidence="1 2">X5P2</strain>
    </source>
</reference>
<name>A0A9X0QBE8_9BACT</name>
<gene>
    <name evidence="1" type="ORF">HDF14_000874</name>
</gene>